<comment type="caution">
    <text evidence="7">The sequence shown here is derived from an EMBL/GenBank/DDBJ whole genome shotgun (WGS) entry which is preliminary data.</text>
</comment>
<dbReference type="Gene3D" id="3.30.420.10">
    <property type="entry name" value="Ribonuclease H-like superfamily/Ribonuclease H"/>
    <property type="match status" value="1"/>
</dbReference>
<feature type="region of interest" description="Disordered" evidence="5">
    <location>
        <begin position="610"/>
        <end position="632"/>
    </location>
</feature>
<keyword evidence="4" id="KW-0378">Hydrolase</keyword>
<sequence>MQAGDGVKWPKIETKRRSEEAVARRTIAVFAGVKVKGFEAIVDTAAEDAVIGQKAFDLLRTELEKFGLRPQEVPRDGPEIPCAGIGGQAALASIQDVPVSIAGIHVLLRFHVLKDGEFNTPPLLPISFLEAIKANIDLRDEMLSTPEGHRTPLVRQPSGHRTVSILDFRDEPWELPTQFRQDAYDPFQMVYTSSAGNKLYYNLAKYRNFDHGSYNHIATQWRCSGMVMSSMFETCGPRIEYLLIGMGRAILPTAAPEIHGNFYFDHIQNVYFTFEDWTMETMEAFLTALEVRNKGHRRSIMTGETSQTAKNAFYGIFGLHAHGAFVGVSKNTARYPQLVTYLNRWLAHHFPELTYTTLGIGYNTRAPMHRDVNNLGQSATIAFGNYAGGKLWLEDSEQEPMVAEEAKMDQSLPGKKMGPREVEAAWKRLVCRLMVMLETARQQMVVDEFFEATALEHQSPPMTQTSKAAIRPKKSSADPIHQGIGRPLPRSKVPSEFDFAVVDVHSMRKSLAEDRSGGEVFTAIAANDRDREQGAGTTWPRVPEASSSTSKSIGSRRQNGGAGSPREAHGDGAPGGIRNRWHWSYLFEPRTTTRRAEYDYPKPVEDEIHDFRTSTDAAPKEDRGPEPYRDLRDPHRQRHLVGRADDTSLTTSPTRTTKILMSGTELIDNPENKFRKLGAQLQCRGWILKTILLLISSAQIRCPEELPTFLSSPSATWTWRPDLELWESPGQDPTTKDTIECYVFDNKYAKFNWLLDYAGEPIKDDPGVKFVAINKKLANHFKSTVRPTNYLTKPTRTTTTARMPWQCFEIIAQQFWYYEAMDKTGSMAGRGFIVEQPGAQARHRLQRLRDDPNVFEVGLDLGSGESSTTLTLLLTNMEPLVTTLSKRLASAKQSPGSELDRREQRIFAETLLQGVRQHLRPQAIVIYRCPDQWSVNAINLACRHFHPRRTPVTPSACHQLDISQLRFTGRRAMIKHYVGGISQLVQDHWPSSETGQKTDLEFWTGLTVFELEQQTLLPDAYFDLATWDARANRAERRERRVLFPDDADIEEIDGVPFAEEIEMNPDAPNLLPYNSAEPETTRDAMETIGADERAVHRDLRELQLPPLPEEASTASPADQTKMPPADIRRELYRIHRNLGHPSQATFLRALKNAGVKADYLKWVRKGFECPICTQQKRPVGHRPAHVASRSMPFNEVIGLDLFFLDRRIFRNMVCWGTNFQLVEMIADKSSSTVATVFAQSWLAHYGAPAMVVCDQGTEFTGQDFINLMSDNATVVHFTDTASPWQNSRTEKAGGIFKSRLAKVCQETAITTEQDLKIAVAETAMMHNKRYDRSGFTPHQRVFGSSIRLPATLLSDDRADREMLAGAQTDFMEGWSGPGVVIQINENGRNYRDVQGEGPPDDDMLDEAEFSNYSPLEILNHLMHYQLQISLGQLVFRMSEALQSSIRVDEGTGGEFPFGPVRENRTSGPLPYPMVAQLPSWPAPQQPMNYLEVKDHYQEEKKIKWWHDKARNRWEPVAKDKTTFTHDQAEAVYDHREKKMFLTKKKESPGHVDFKKLPERLKKVFRKSRDKEINSLLSSGAIKILSLKESQEFERLHPDHVLTSRYVDRWKPVEEGATLPENFDAYNVTDEATSEVAPKSRWTVVGWKDPEVHSIERSAPTPLSTSIYLATQVSACRSWTGFVRDVKTAFLQGLPTTRKQKLAVRMPPCEHFPEYDARQLILLLTEVYGLVSGPSWWRRSLLNVLIKELGYKLCPFDRCVLVLHADPSEKLEDQEKTQGIVVVEIDDLLEAGSPRHREKMALLEKRFRFGKVTNLMETEAGSGYAGRRLRQRQDYSFIYSMNDYVSNRLRFVEVSRHVTKKVAPQTSLRDDEESQLRGVIAAINWTAREGRPDAAAAASILAGCFPNPKMQDVYAVNQVVQNLKDRKVDLVIHALDEDQVRHVVISDSAFDPTGRTKPQHGWLQGTTSPDLNHGRQAPISLIAWKSRRMKRKAGNTLLCESIAMSTAMGALERQVATWKSLTISQYNPKDDGGEEEEDDSKLTVIAAEDPNYTDPRAVAIADAKSLYDALHSEQSHGDDDRSALEIAIIQGSLEKLRGRIRWVPHNLTRRMG</sequence>
<dbReference type="InterPro" id="IPR001584">
    <property type="entry name" value="Integrase_cat-core"/>
</dbReference>
<keyword evidence="2" id="KW-0548">Nucleotidyltransferase</keyword>
<feature type="compositionally biased region" description="Low complexity" evidence="5">
    <location>
        <begin position="546"/>
        <end position="555"/>
    </location>
</feature>
<proteinExistence type="predicted"/>
<dbReference type="PANTHER" id="PTHR37984:SF5">
    <property type="entry name" value="PROTEIN NYNRIN-LIKE"/>
    <property type="match status" value="1"/>
</dbReference>
<dbReference type="Proteomes" id="UP000601435">
    <property type="component" value="Unassembled WGS sequence"/>
</dbReference>
<feature type="region of interest" description="Disordered" evidence="5">
    <location>
        <begin position="524"/>
        <end position="579"/>
    </location>
</feature>
<keyword evidence="8" id="KW-1185">Reference proteome</keyword>
<evidence type="ECO:0000259" key="6">
    <source>
        <dbReference type="PROSITE" id="PS50994"/>
    </source>
</evidence>
<dbReference type="InterPro" id="IPR021109">
    <property type="entry name" value="Peptidase_aspartic_dom_sf"/>
</dbReference>
<keyword evidence="3" id="KW-0540">Nuclease</keyword>
<keyword evidence="1" id="KW-0808">Transferase</keyword>
<dbReference type="GO" id="GO:0004519">
    <property type="term" value="F:endonuclease activity"/>
    <property type="evidence" value="ECO:0007669"/>
    <property type="project" value="UniProtKB-KW"/>
</dbReference>
<evidence type="ECO:0000256" key="4">
    <source>
        <dbReference type="ARBA" id="ARBA00022759"/>
    </source>
</evidence>
<dbReference type="OrthoDB" id="414530at2759"/>
<evidence type="ECO:0000313" key="7">
    <source>
        <dbReference type="EMBL" id="CAE7344291.1"/>
    </source>
</evidence>
<dbReference type="PROSITE" id="PS50994">
    <property type="entry name" value="INTEGRASE"/>
    <property type="match status" value="1"/>
</dbReference>
<organism evidence="7 8">
    <name type="scientific">Symbiodinium necroappetens</name>
    <dbReference type="NCBI Taxonomy" id="1628268"/>
    <lineage>
        <taxon>Eukaryota</taxon>
        <taxon>Sar</taxon>
        <taxon>Alveolata</taxon>
        <taxon>Dinophyceae</taxon>
        <taxon>Suessiales</taxon>
        <taxon>Symbiodiniaceae</taxon>
        <taxon>Symbiodinium</taxon>
    </lineage>
</organism>
<dbReference type="InterPro" id="IPR036397">
    <property type="entry name" value="RNaseH_sf"/>
</dbReference>
<evidence type="ECO:0000256" key="2">
    <source>
        <dbReference type="ARBA" id="ARBA00022695"/>
    </source>
</evidence>
<evidence type="ECO:0000313" key="8">
    <source>
        <dbReference type="Proteomes" id="UP000601435"/>
    </source>
</evidence>
<dbReference type="GO" id="GO:0015074">
    <property type="term" value="P:DNA integration"/>
    <property type="evidence" value="ECO:0007669"/>
    <property type="project" value="InterPro"/>
</dbReference>
<dbReference type="InterPro" id="IPR050951">
    <property type="entry name" value="Retrovirus_Pol_polyprotein"/>
</dbReference>
<keyword evidence="4" id="KW-0255">Endonuclease</keyword>
<protein>
    <recommendedName>
        <fullName evidence="6">Integrase catalytic domain-containing protein</fullName>
    </recommendedName>
</protein>
<dbReference type="InterPro" id="IPR012337">
    <property type="entry name" value="RNaseH-like_sf"/>
</dbReference>
<dbReference type="GO" id="GO:0016779">
    <property type="term" value="F:nucleotidyltransferase activity"/>
    <property type="evidence" value="ECO:0007669"/>
    <property type="project" value="UniProtKB-KW"/>
</dbReference>
<dbReference type="GO" id="GO:0003676">
    <property type="term" value="F:nucleic acid binding"/>
    <property type="evidence" value="ECO:0007669"/>
    <property type="project" value="InterPro"/>
</dbReference>
<name>A0A812P041_9DINO</name>
<gene>
    <name evidence="7" type="ORF">SNEC2469_LOCUS8904</name>
</gene>
<dbReference type="EMBL" id="CAJNJA010014530">
    <property type="protein sequence ID" value="CAE7344291.1"/>
    <property type="molecule type" value="Genomic_DNA"/>
</dbReference>
<feature type="domain" description="Integrase catalytic" evidence="6">
    <location>
        <begin position="1188"/>
        <end position="1345"/>
    </location>
</feature>
<reference evidence="7" key="1">
    <citation type="submission" date="2021-02" db="EMBL/GenBank/DDBJ databases">
        <authorList>
            <person name="Dougan E. K."/>
            <person name="Rhodes N."/>
            <person name="Thang M."/>
            <person name="Chan C."/>
        </authorList>
    </citation>
    <scope>NUCLEOTIDE SEQUENCE</scope>
</reference>
<evidence type="ECO:0000256" key="1">
    <source>
        <dbReference type="ARBA" id="ARBA00022679"/>
    </source>
</evidence>
<dbReference type="SUPFAM" id="SSF53098">
    <property type="entry name" value="Ribonuclease H-like"/>
    <property type="match status" value="1"/>
</dbReference>
<evidence type="ECO:0000256" key="3">
    <source>
        <dbReference type="ARBA" id="ARBA00022722"/>
    </source>
</evidence>
<dbReference type="PANTHER" id="PTHR37984">
    <property type="entry name" value="PROTEIN CBG26694"/>
    <property type="match status" value="1"/>
</dbReference>
<feature type="region of interest" description="Disordered" evidence="5">
    <location>
        <begin position="460"/>
        <end position="491"/>
    </location>
</feature>
<evidence type="ECO:0000256" key="5">
    <source>
        <dbReference type="SAM" id="MobiDB-lite"/>
    </source>
</evidence>
<accession>A0A812P041</accession>
<dbReference type="Gene3D" id="2.40.70.10">
    <property type="entry name" value="Acid Proteases"/>
    <property type="match status" value="1"/>
</dbReference>